<evidence type="ECO:0000313" key="1">
    <source>
        <dbReference type="EMBL" id="KAJ4434025.1"/>
    </source>
</evidence>
<proteinExistence type="predicted"/>
<keyword evidence="2" id="KW-1185">Reference proteome</keyword>
<dbReference type="EMBL" id="JAJSOF020000027">
    <property type="protein sequence ID" value="KAJ4434025.1"/>
    <property type="molecule type" value="Genomic_DNA"/>
</dbReference>
<protein>
    <submittedName>
        <fullName evidence="1">Uncharacterized protein</fullName>
    </submittedName>
</protein>
<name>A0ABQ8SKN0_PERAM</name>
<accession>A0ABQ8SKN0</accession>
<gene>
    <name evidence="1" type="ORF">ANN_16344</name>
</gene>
<organism evidence="1 2">
    <name type="scientific">Periplaneta americana</name>
    <name type="common">American cockroach</name>
    <name type="synonym">Blatta americana</name>
    <dbReference type="NCBI Taxonomy" id="6978"/>
    <lineage>
        <taxon>Eukaryota</taxon>
        <taxon>Metazoa</taxon>
        <taxon>Ecdysozoa</taxon>
        <taxon>Arthropoda</taxon>
        <taxon>Hexapoda</taxon>
        <taxon>Insecta</taxon>
        <taxon>Pterygota</taxon>
        <taxon>Neoptera</taxon>
        <taxon>Polyneoptera</taxon>
        <taxon>Dictyoptera</taxon>
        <taxon>Blattodea</taxon>
        <taxon>Blattoidea</taxon>
        <taxon>Blattidae</taxon>
        <taxon>Blattinae</taxon>
        <taxon>Periplaneta</taxon>
    </lineage>
</organism>
<comment type="caution">
    <text evidence="1">The sequence shown here is derived from an EMBL/GenBank/DDBJ whole genome shotgun (WGS) entry which is preliminary data.</text>
</comment>
<sequence length="164" mass="18316">MAGLCEGGNGPPGSLKASHNVVPYTVDLMLASLREGTIKSAVSHNIEYIVTCNSKYFVEQAISVKRRHRERCSELHYSETRSRLQLATQRLPPEPGVTKQSAFTLRYGIHMQIGLSRKLDPTLAMLVRVFNDSKYYSVFTVLTRVPRSAALVVWYEVRGSSGRG</sequence>
<dbReference type="Proteomes" id="UP001148838">
    <property type="component" value="Unassembled WGS sequence"/>
</dbReference>
<reference evidence="1 2" key="1">
    <citation type="journal article" date="2022" name="Allergy">
        <title>Genome assembly and annotation of Periplaneta americana reveal a comprehensive cockroach allergen profile.</title>
        <authorList>
            <person name="Wang L."/>
            <person name="Xiong Q."/>
            <person name="Saelim N."/>
            <person name="Wang L."/>
            <person name="Nong W."/>
            <person name="Wan A.T."/>
            <person name="Shi M."/>
            <person name="Liu X."/>
            <person name="Cao Q."/>
            <person name="Hui J.H.L."/>
            <person name="Sookrung N."/>
            <person name="Leung T.F."/>
            <person name="Tungtrongchitr A."/>
            <person name="Tsui S.K.W."/>
        </authorList>
    </citation>
    <scope>NUCLEOTIDE SEQUENCE [LARGE SCALE GENOMIC DNA]</scope>
    <source>
        <strain evidence="1">PWHHKU_190912</strain>
    </source>
</reference>
<evidence type="ECO:0000313" key="2">
    <source>
        <dbReference type="Proteomes" id="UP001148838"/>
    </source>
</evidence>